<dbReference type="Pfam" id="PF13445">
    <property type="entry name" value="zf-RING_UBOX"/>
    <property type="match status" value="1"/>
</dbReference>
<dbReference type="PROSITE" id="PS00518">
    <property type="entry name" value="ZF_RING_1"/>
    <property type="match status" value="1"/>
</dbReference>
<evidence type="ECO:0000256" key="4">
    <source>
        <dbReference type="PROSITE-ProRule" id="PRU00024"/>
    </source>
</evidence>
<dbReference type="InterPro" id="IPR013320">
    <property type="entry name" value="ConA-like_dom_sf"/>
</dbReference>
<evidence type="ECO:0000259" key="6">
    <source>
        <dbReference type="PROSITE" id="PS50119"/>
    </source>
</evidence>
<dbReference type="SUPFAM" id="SSF49899">
    <property type="entry name" value="Concanavalin A-like lectins/glucanases"/>
    <property type="match status" value="1"/>
</dbReference>
<dbReference type="InterPro" id="IPR017907">
    <property type="entry name" value="Znf_RING_CS"/>
</dbReference>
<dbReference type="InterPro" id="IPR013083">
    <property type="entry name" value="Znf_RING/FYVE/PHD"/>
</dbReference>
<dbReference type="InterPro" id="IPR003879">
    <property type="entry name" value="Butyrophylin_SPRY"/>
</dbReference>
<dbReference type="InterPro" id="IPR001841">
    <property type="entry name" value="Znf_RING"/>
</dbReference>
<dbReference type="Pfam" id="PF00643">
    <property type="entry name" value="zf-B_box"/>
    <property type="match status" value="1"/>
</dbReference>
<dbReference type="PRINTS" id="PR01407">
    <property type="entry name" value="BUTYPHLNCDUF"/>
</dbReference>
<evidence type="ECO:0000313" key="8">
    <source>
        <dbReference type="EMBL" id="KAG5270909.1"/>
    </source>
</evidence>
<organism evidence="8 9">
    <name type="scientific">Alosa alosa</name>
    <name type="common">allis shad</name>
    <dbReference type="NCBI Taxonomy" id="278164"/>
    <lineage>
        <taxon>Eukaryota</taxon>
        <taxon>Metazoa</taxon>
        <taxon>Chordata</taxon>
        <taxon>Craniata</taxon>
        <taxon>Vertebrata</taxon>
        <taxon>Euteleostomi</taxon>
        <taxon>Actinopterygii</taxon>
        <taxon>Neopterygii</taxon>
        <taxon>Teleostei</taxon>
        <taxon>Clupei</taxon>
        <taxon>Clupeiformes</taxon>
        <taxon>Clupeoidei</taxon>
        <taxon>Clupeidae</taxon>
        <taxon>Alosa</taxon>
    </lineage>
</organism>
<dbReference type="Gene3D" id="3.30.40.10">
    <property type="entry name" value="Zinc/RING finger domain, C3HC4 (zinc finger)"/>
    <property type="match status" value="1"/>
</dbReference>
<dbReference type="GO" id="GO:0008270">
    <property type="term" value="F:zinc ion binding"/>
    <property type="evidence" value="ECO:0007669"/>
    <property type="project" value="UniProtKB-KW"/>
</dbReference>
<dbReference type="InterPro" id="IPR043136">
    <property type="entry name" value="B30.2/SPRY_sf"/>
</dbReference>
<evidence type="ECO:0008006" key="10">
    <source>
        <dbReference type="Google" id="ProtNLM"/>
    </source>
</evidence>
<dbReference type="Pfam" id="PF00622">
    <property type="entry name" value="SPRY"/>
    <property type="match status" value="1"/>
</dbReference>
<dbReference type="Gene3D" id="3.30.160.60">
    <property type="entry name" value="Classic Zinc Finger"/>
    <property type="match status" value="1"/>
</dbReference>
<dbReference type="SMART" id="SM00336">
    <property type="entry name" value="BBOX"/>
    <property type="match status" value="1"/>
</dbReference>
<comment type="caution">
    <text evidence="8">The sequence shown here is derived from an EMBL/GenBank/DDBJ whole genome shotgun (WGS) entry which is preliminary data.</text>
</comment>
<accession>A0AAV6G8I9</accession>
<keyword evidence="3" id="KW-0862">Zinc</keyword>
<dbReference type="EMBL" id="JADWDJ010000013">
    <property type="protein sequence ID" value="KAG5270909.1"/>
    <property type="molecule type" value="Genomic_DNA"/>
</dbReference>
<dbReference type="InterPro" id="IPR003877">
    <property type="entry name" value="SPRY_dom"/>
</dbReference>
<dbReference type="InterPro" id="IPR027370">
    <property type="entry name" value="Znf-RING_euk"/>
</dbReference>
<dbReference type="PROSITE" id="PS50188">
    <property type="entry name" value="B302_SPRY"/>
    <property type="match status" value="1"/>
</dbReference>
<dbReference type="SUPFAM" id="SSF57850">
    <property type="entry name" value="RING/U-box"/>
    <property type="match status" value="1"/>
</dbReference>
<dbReference type="Proteomes" id="UP000823561">
    <property type="component" value="Chromosome 13"/>
</dbReference>
<feature type="domain" description="B box-type" evidence="6">
    <location>
        <begin position="88"/>
        <end position="129"/>
    </location>
</feature>
<dbReference type="PANTHER" id="PTHR24103">
    <property type="entry name" value="E3 UBIQUITIN-PROTEIN LIGASE TRIM"/>
    <property type="match status" value="1"/>
</dbReference>
<evidence type="ECO:0000256" key="2">
    <source>
        <dbReference type="ARBA" id="ARBA00022771"/>
    </source>
</evidence>
<dbReference type="InterPro" id="IPR000315">
    <property type="entry name" value="Znf_B-box"/>
</dbReference>
<proteinExistence type="predicted"/>
<dbReference type="InterPro" id="IPR001870">
    <property type="entry name" value="B30.2/SPRY"/>
</dbReference>
<sequence>MASYPRSSKRSLPEEDLTCPICYDIFKDPVILLCSHSICKDCLEQFWRRKKAKQCPVCRKRSSVESPVLNLSLRNLCEVFLKEKNQRDAGMLCSLHEERLKLFCQEDKQPVCLVCQTSRKHAGHEFLPIDEAAQDYKEQLKAVLLPLQEKLKKYEEVKKTCDQTANHIKAQAQQSEKQIKAEFEGLHQFLKDQEETRIRTLKHEEEQKSLVMKEKIDEMSKAISILSDKITAIEKQMVAEDGIFLQNFKATIKSSQCMLQNSESVSLSGALIDVPKHLGNLKFRVRESMDQYIPVILDPNTAHSSLIISEDLTSLRRSHDAQALPNNPERCCLWECVLGSEGYSSGSHSWDVEVVDSRDWDVGVTTESNWKRFSWKEVWRVGYRECGLHYPGPVHVIEQKLHTLRVHLDLDRGQLSFFDALQDTHVHTFEHTFTEKAFPFFYLLDNHTIRILPLNNSY</sequence>
<dbReference type="Pfam" id="PF13765">
    <property type="entry name" value="PRY"/>
    <property type="match status" value="1"/>
</dbReference>
<dbReference type="SMART" id="SM00589">
    <property type="entry name" value="PRY"/>
    <property type="match status" value="1"/>
</dbReference>
<evidence type="ECO:0000256" key="1">
    <source>
        <dbReference type="ARBA" id="ARBA00022723"/>
    </source>
</evidence>
<dbReference type="InterPro" id="IPR050143">
    <property type="entry name" value="TRIM/RBCC"/>
</dbReference>
<feature type="domain" description="RING-type" evidence="5">
    <location>
        <begin position="19"/>
        <end position="59"/>
    </location>
</feature>
<dbReference type="InterPro" id="IPR006574">
    <property type="entry name" value="PRY"/>
</dbReference>
<evidence type="ECO:0000259" key="7">
    <source>
        <dbReference type="PROSITE" id="PS50188"/>
    </source>
</evidence>
<dbReference type="SMART" id="SM00184">
    <property type="entry name" value="RING"/>
    <property type="match status" value="1"/>
</dbReference>
<keyword evidence="1" id="KW-0479">Metal-binding</keyword>
<evidence type="ECO:0000313" key="9">
    <source>
        <dbReference type="Proteomes" id="UP000823561"/>
    </source>
</evidence>
<dbReference type="SUPFAM" id="SSF57845">
    <property type="entry name" value="B-box zinc-binding domain"/>
    <property type="match status" value="1"/>
</dbReference>
<gene>
    <name evidence="8" type="ORF">AALO_G00173660</name>
</gene>
<evidence type="ECO:0000256" key="3">
    <source>
        <dbReference type="ARBA" id="ARBA00022833"/>
    </source>
</evidence>
<dbReference type="Gene3D" id="2.60.120.920">
    <property type="match status" value="1"/>
</dbReference>
<keyword evidence="9" id="KW-1185">Reference proteome</keyword>
<dbReference type="AlphaFoldDB" id="A0AAV6G8I9"/>
<name>A0AAV6G8I9_9TELE</name>
<dbReference type="PROSITE" id="PS50089">
    <property type="entry name" value="ZF_RING_2"/>
    <property type="match status" value="1"/>
</dbReference>
<protein>
    <recommendedName>
        <fullName evidence="10">Tripartite motif-containing protein 35-like</fullName>
    </recommendedName>
</protein>
<reference evidence="8" key="1">
    <citation type="submission" date="2020-10" db="EMBL/GenBank/DDBJ databases">
        <title>Chromosome-scale genome assembly of the Allis shad, Alosa alosa.</title>
        <authorList>
            <person name="Margot Z."/>
            <person name="Christophe K."/>
            <person name="Cabau C."/>
            <person name="Louis A."/>
            <person name="Berthelot C."/>
            <person name="Parey E."/>
            <person name="Roest Crollius H."/>
            <person name="Montfort J."/>
            <person name="Robinson-Rechavi M."/>
            <person name="Bucao C."/>
            <person name="Bouchez O."/>
            <person name="Gislard M."/>
            <person name="Lluch J."/>
            <person name="Milhes M."/>
            <person name="Lampietro C."/>
            <person name="Lopez Roques C."/>
            <person name="Donnadieu C."/>
            <person name="Braasch I."/>
            <person name="Desvignes T."/>
            <person name="Postlethwait J."/>
            <person name="Bobe J."/>
            <person name="Guiguen Y."/>
        </authorList>
    </citation>
    <scope>NUCLEOTIDE SEQUENCE</scope>
    <source>
        <strain evidence="8">M-15738</strain>
        <tissue evidence="8">Blood</tissue>
    </source>
</reference>
<feature type="domain" description="B30.2/SPRY" evidence="7">
    <location>
        <begin position="275"/>
        <end position="458"/>
    </location>
</feature>
<dbReference type="PROSITE" id="PS50119">
    <property type="entry name" value="ZF_BBOX"/>
    <property type="match status" value="1"/>
</dbReference>
<keyword evidence="2 4" id="KW-0863">Zinc-finger</keyword>
<evidence type="ECO:0000259" key="5">
    <source>
        <dbReference type="PROSITE" id="PS50089"/>
    </source>
</evidence>